<sequence>MPNVRFSIRLKLLVLSLFLFAIPWLGYKYVWELETYLRIGQEQTMEGTARAVATALHERPTLFDSQSSYLQDVRPGTDLYAHKIVDPIQLDGRLDDWADYQSLSLQYGERHLVEQNTPYSPDSLQFQHMVGQYNQFLYAKFEVLDDVLVFRPSTSLRVDRNDHLVIAITDPSGDFKRYIVAPQTSGWVNAFRLDDNPDSYRPLAPETAIQGHWLQTATGYNLELRFPLQIMSSKIAFAIVDVDDPVSRQKKYTIGTANPNQSDALGTVLVPSPEIEKILKGLKYSNARVWVVDKHRRVLARSGSIQDATGIRTSPVRSDASSWWRHVEEAWLFPLYYQILTKPPADFVDALENAFALEELELDNALSGTASSQWRLSPDNKAVVLSAAHPIFIDEQVMGAVVVEQTTHGIRTLRNQALEQLFHVILAVVVLGTAALFLFATRISFRIRKLRNETESAIDDSGKILANIPRSKTKDEIGDLSRTFYSVLDKLQQYNHYLENMSSRLSHELRTPVAIVKSSLENLAMETQGENNEAEKQAYIERAQLGIHRLSKILSNMSEATRLEQAMQTSERERFNLAEVVSGCVEGYGIAYPSHRFLLADQTSESALDGSPELLAQMLDKIIANAVEFSPVESTVQLSLSQVSSHLQLVVSNLGPLLPENMQDQLLDSMVSVREDKQEASAHLGLGLYIAKMVAEYHRARITIQNRTDNLGVDVIVVFKQ</sequence>
<evidence type="ECO:0000259" key="12">
    <source>
        <dbReference type="PROSITE" id="PS50885"/>
    </source>
</evidence>
<dbReference type="NCBIfam" id="TIGR03785">
    <property type="entry name" value="marine_sort_HK"/>
    <property type="match status" value="1"/>
</dbReference>
<dbReference type="CDD" id="cd09622">
    <property type="entry name" value="CBM9_like_HisKa"/>
    <property type="match status" value="1"/>
</dbReference>
<evidence type="ECO:0000256" key="10">
    <source>
        <dbReference type="SAM" id="Phobius"/>
    </source>
</evidence>
<dbReference type="PANTHER" id="PTHR45436:SF5">
    <property type="entry name" value="SENSOR HISTIDINE KINASE TRCS"/>
    <property type="match status" value="1"/>
</dbReference>
<dbReference type="SMART" id="SM00388">
    <property type="entry name" value="HisKA"/>
    <property type="match status" value="1"/>
</dbReference>
<evidence type="ECO:0000256" key="4">
    <source>
        <dbReference type="ARBA" id="ARBA00022553"/>
    </source>
</evidence>
<dbReference type="OrthoDB" id="6735159at2"/>
<evidence type="ECO:0000313" key="13">
    <source>
        <dbReference type="EMBL" id="RPJ68147.1"/>
    </source>
</evidence>
<dbReference type="InterPro" id="IPR003660">
    <property type="entry name" value="HAMP_dom"/>
</dbReference>
<organism evidence="13 14">
    <name type="scientific">Alteromonas sediminis</name>
    <dbReference type="NCBI Taxonomy" id="2259342"/>
    <lineage>
        <taxon>Bacteria</taxon>
        <taxon>Pseudomonadati</taxon>
        <taxon>Pseudomonadota</taxon>
        <taxon>Gammaproteobacteria</taxon>
        <taxon>Alteromonadales</taxon>
        <taxon>Alteromonadaceae</taxon>
        <taxon>Alteromonas/Salinimonas group</taxon>
        <taxon>Alteromonas</taxon>
    </lineage>
</organism>
<keyword evidence="14" id="KW-1185">Reference proteome</keyword>
<dbReference type="GO" id="GO:0000155">
    <property type="term" value="F:phosphorelay sensor kinase activity"/>
    <property type="evidence" value="ECO:0007669"/>
    <property type="project" value="InterPro"/>
</dbReference>
<dbReference type="RefSeq" id="WP_124026149.1">
    <property type="nucleotide sequence ID" value="NZ_JBHRSN010000005.1"/>
</dbReference>
<dbReference type="Gene3D" id="1.10.287.130">
    <property type="match status" value="1"/>
</dbReference>
<dbReference type="InterPro" id="IPR022510">
    <property type="entry name" value="Sortase_His-kinase"/>
</dbReference>
<keyword evidence="10" id="KW-0472">Membrane</keyword>
<dbReference type="Gene3D" id="6.10.340.10">
    <property type="match status" value="1"/>
</dbReference>
<dbReference type="Gene3D" id="3.30.565.10">
    <property type="entry name" value="Histidine kinase-like ATPase, C-terminal domain"/>
    <property type="match status" value="1"/>
</dbReference>
<evidence type="ECO:0000256" key="2">
    <source>
        <dbReference type="ARBA" id="ARBA00004370"/>
    </source>
</evidence>
<dbReference type="Gene3D" id="2.60.40.1190">
    <property type="match status" value="1"/>
</dbReference>
<comment type="caution">
    <text evidence="13">The sequence shown here is derived from an EMBL/GenBank/DDBJ whole genome shotgun (WGS) entry which is preliminary data.</text>
</comment>
<dbReference type="InterPro" id="IPR005467">
    <property type="entry name" value="His_kinase_dom"/>
</dbReference>
<keyword evidence="4" id="KW-0597">Phosphoprotein</keyword>
<dbReference type="EC" id="2.7.13.3" evidence="3"/>
<dbReference type="CDD" id="cd00082">
    <property type="entry name" value="HisKA"/>
    <property type="match status" value="1"/>
</dbReference>
<dbReference type="AlphaFoldDB" id="A0A3N5Y2K8"/>
<dbReference type="EMBL" id="RPOK01000001">
    <property type="protein sequence ID" value="RPJ68147.1"/>
    <property type="molecule type" value="Genomic_DNA"/>
</dbReference>
<dbReference type="GO" id="GO:0016020">
    <property type="term" value="C:membrane"/>
    <property type="evidence" value="ECO:0007669"/>
    <property type="project" value="UniProtKB-SubCell"/>
</dbReference>
<dbReference type="PROSITE" id="PS50885">
    <property type="entry name" value="HAMP"/>
    <property type="match status" value="1"/>
</dbReference>
<evidence type="ECO:0000256" key="5">
    <source>
        <dbReference type="ARBA" id="ARBA00022679"/>
    </source>
</evidence>
<dbReference type="SUPFAM" id="SSF49344">
    <property type="entry name" value="CBD9-like"/>
    <property type="match status" value="1"/>
</dbReference>
<dbReference type="Pfam" id="PF00512">
    <property type="entry name" value="HisKA"/>
    <property type="match status" value="1"/>
</dbReference>
<reference evidence="13 14" key="1">
    <citation type="submission" date="2018-11" db="EMBL/GenBank/DDBJ databases">
        <authorList>
            <person name="Ye M.-Q."/>
            <person name="Du Z.-J."/>
        </authorList>
    </citation>
    <scope>NUCLEOTIDE SEQUENCE [LARGE SCALE GENOMIC DNA]</scope>
    <source>
        <strain evidence="13 14">U0105</strain>
    </source>
</reference>
<protein>
    <recommendedName>
        <fullName evidence="3">histidine kinase</fullName>
        <ecNumber evidence="3">2.7.13.3</ecNumber>
    </recommendedName>
</protein>
<evidence type="ECO:0000256" key="3">
    <source>
        <dbReference type="ARBA" id="ARBA00012438"/>
    </source>
</evidence>
<keyword evidence="6 10" id="KW-0812">Transmembrane</keyword>
<dbReference type="InterPro" id="IPR036097">
    <property type="entry name" value="HisK_dim/P_sf"/>
</dbReference>
<comment type="catalytic activity">
    <reaction evidence="1">
        <text>ATP + protein L-histidine = ADP + protein N-phospho-L-histidine.</text>
        <dbReference type="EC" id="2.7.13.3"/>
    </reaction>
</comment>
<dbReference type="InterPro" id="IPR003661">
    <property type="entry name" value="HisK_dim/P_dom"/>
</dbReference>
<feature type="domain" description="HAMP" evidence="12">
    <location>
        <begin position="441"/>
        <end position="496"/>
    </location>
</feature>
<dbReference type="Pfam" id="PF02518">
    <property type="entry name" value="HATPase_c"/>
    <property type="match status" value="1"/>
</dbReference>
<feature type="domain" description="Histidine kinase" evidence="11">
    <location>
        <begin position="504"/>
        <end position="721"/>
    </location>
</feature>
<dbReference type="SMART" id="SM00387">
    <property type="entry name" value="HATPase_c"/>
    <property type="match status" value="1"/>
</dbReference>
<dbReference type="PROSITE" id="PS50109">
    <property type="entry name" value="HIS_KIN"/>
    <property type="match status" value="1"/>
</dbReference>
<evidence type="ECO:0000256" key="1">
    <source>
        <dbReference type="ARBA" id="ARBA00000085"/>
    </source>
</evidence>
<dbReference type="PANTHER" id="PTHR45436">
    <property type="entry name" value="SENSOR HISTIDINE KINASE YKOH"/>
    <property type="match status" value="1"/>
</dbReference>
<keyword evidence="8 10" id="KW-1133">Transmembrane helix</keyword>
<dbReference type="InterPro" id="IPR003594">
    <property type="entry name" value="HATPase_dom"/>
</dbReference>
<name>A0A3N5Y2K8_9ALTE</name>
<evidence type="ECO:0000256" key="9">
    <source>
        <dbReference type="ARBA" id="ARBA00023012"/>
    </source>
</evidence>
<dbReference type="InterPro" id="IPR036890">
    <property type="entry name" value="HATPase_C_sf"/>
</dbReference>
<keyword evidence="7 13" id="KW-0418">Kinase</keyword>
<gene>
    <name evidence="13" type="primary">pdsS</name>
    <name evidence="13" type="ORF">DRW07_01680</name>
</gene>
<feature type="transmembrane region" description="Helical" evidence="10">
    <location>
        <begin position="421"/>
        <end position="441"/>
    </location>
</feature>
<dbReference type="InterPro" id="IPR050428">
    <property type="entry name" value="TCS_sensor_his_kinase"/>
</dbReference>
<evidence type="ECO:0000256" key="6">
    <source>
        <dbReference type="ARBA" id="ARBA00022692"/>
    </source>
</evidence>
<proteinExistence type="predicted"/>
<dbReference type="Proteomes" id="UP000275281">
    <property type="component" value="Unassembled WGS sequence"/>
</dbReference>
<accession>A0A3N5Y2K8</accession>
<keyword evidence="9" id="KW-0902">Two-component regulatory system</keyword>
<evidence type="ECO:0000256" key="7">
    <source>
        <dbReference type="ARBA" id="ARBA00022777"/>
    </source>
</evidence>
<dbReference type="SUPFAM" id="SSF55874">
    <property type="entry name" value="ATPase domain of HSP90 chaperone/DNA topoisomerase II/histidine kinase"/>
    <property type="match status" value="1"/>
</dbReference>
<evidence type="ECO:0000313" key="14">
    <source>
        <dbReference type="Proteomes" id="UP000275281"/>
    </source>
</evidence>
<evidence type="ECO:0000259" key="11">
    <source>
        <dbReference type="PROSITE" id="PS50109"/>
    </source>
</evidence>
<evidence type="ECO:0000256" key="8">
    <source>
        <dbReference type="ARBA" id="ARBA00022989"/>
    </source>
</evidence>
<comment type="subcellular location">
    <subcellularLocation>
        <location evidence="2">Membrane</location>
    </subcellularLocation>
</comment>
<dbReference type="SUPFAM" id="SSF47384">
    <property type="entry name" value="Homodimeric domain of signal transducing histidine kinase"/>
    <property type="match status" value="1"/>
</dbReference>
<keyword evidence="5" id="KW-0808">Transferase</keyword>